<comment type="caution">
    <text evidence="9">The sequence shown here is derived from an EMBL/GenBank/DDBJ whole genome shotgun (WGS) entry which is preliminary data.</text>
</comment>
<keyword evidence="4 7" id="KW-0812">Transmembrane</keyword>
<accession>A0ABV8Q5A1</accession>
<comment type="subcellular location">
    <subcellularLocation>
        <location evidence="1 7">Cell membrane</location>
        <topology evidence="1 7">Multi-pass membrane protein</topology>
    </subcellularLocation>
</comment>
<keyword evidence="10" id="KW-1185">Reference proteome</keyword>
<keyword evidence="3" id="KW-1003">Cell membrane</keyword>
<protein>
    <submittedName>
        <fullName evidence="9">ABC transporter permease</fullName>
    </submittedName>
</protein>
<dbReference type="CDD" id="cd06261">
    <property type="entry name" value="TM_PBP2"/>
    <property type="match status" value="1"/>
</dbReference>
<dbReference type="Proteomes" id="UP001595900">
    <property type="component" value="Unassembled WGS sequence"/>
</dbReference>
<evidence type="ECO:0000256" key="4">
    <source>
        <dbReference type="ARBA" id="ARBA00022692"/>
    </source>
</evidence>
<comment type="similarity">
    <text evidence="7">Belongs to the binding-protein-dependent transport system permease family.</text>
</comment>
<evidence type="ECO:0000256" key="5">
    <source>
        <dbReference type="ARBA" id="ARBA00022989"/>
    </source>
</evidence>
<dbReference type="PROSITE" id="PS50928">
    <property type="entry name" value="ABC_TM1"/>
    <property type="match status" value="1"/>
</dbReference>
<dbReference type="Gene3D" id="1.10.3720.10">
    <property type="entry name" value="MetI-like"/>
    <property type="match status" value="1"/>
</dbReference>
<dbReference type="InterPro" id="IPR000515">
    <property type="entry name" value="MetI-like"/>
</dbReference>
<evidence type="ECO:0000259" key="8">
    <source>
        <dbReference type="PROSITE" id="PS50928"/>
    </source>
</evidence>
<dbReference type="Pfam" id="PF19300">
    <property type="entry name" value="BPD_transp_1_N"/>
    <property type="match status" value="1"/>
</dbReference>
<feature type="domain" description="ABC transmembrane type-1" evidence="8">
    <location>
        <begin position="100"/>
        <end position="312"/>
    </location>
</feature>
<dbReference type="PANTHER" id="PTHR43163">
    <property type="entry name" value="DIPEPTIDE TRANSPORT SYSTEM PERMEASE PROTEIN DPPB-RELATED"/>
    <property type="match status" value="1"/>
</dbReference>
<evidence type="ECO:0000256" key="3">
    <source>
        <dbReference type="ARBA" id="ARBA00022475"/>
    </source>
</evidence>
<dbReference type="EMBL" id="JBHSCN010000002">
    <property type="protein sequence ID" value="MFC4242498.1"/>
    <property type="molecule type" value="Genomic_DNA"/>
</dbReference>
<dbReference type="InterPro" id="IPR045621">
    <property type="entry name" value="BPD_transp_1_N"/>
</dbReference>
<evidence type="ECO:0000256" key="6">
    <source>
        <dbReference type="ARBA" id="ARBA00023136"/>
    </source>
</evidence>
<evidence type="ECO:0000256" key="1">
    <source>
        <dbReference type="ARBA" id="ARBA00004651"/>
    </source>
</evidence>
<dbReference type="PANTHER" id="PTHR43163:SF6">
    <property type="entry name" value="DIPEPTIDE TRANSPORT SYSTEM PERMEASE PROTEIN DPPB-RELATED"/>
    <property type="match status" value="1"/>
</dbReference>
<sequence>MRYVLRRLVLFVITLWVALTVNFFIPRLMPGNPAEAMMARFRGRVNPAALKALEAAFGINTQKPLIVQYVDYLGNTLTGHFGTSLTFFPQSVGTVLAQALPWTLGLVGVTTIIAFVAGTLIGLVAGWRRGGVLDSLLPPVFVITGALPFFWVGLLLVLGFSVTLNLLPNDGAFDVTMIPGFNAGFIGSILSHAILPAVTILIISIGGWILTMRNNVVTILADDYIRMARAKGLSNTSIMYGYAARNAVLPNLAGFAMSLGFVVSGSILVEYTFNYPGIGYMLLQAVDNEDYPLMQAMFVMITVTVLVAILICDFLTVLLDPRARTEG</sequence>
<keyword evidence="5 7" id="KW-1133">Transmembrane helix</keyword>
<feature type="transmembrane region" description="Helical" evidence="7">
    <location>
        <begin position="293"/>
        <end position="319"/>
    </location>
</feature>
<dbReference type="Pfam" id="PF00528">
    <property type="entry name" value="BPD_transp_1"/>
    <property type="match status" value="1"/>
</dbReference>
<evidence type="ECO:0000256" key="2">
    <source>
        <dbReference type="ARBA" id="ARBA00022448"/>
    </source>
</evidence>
<gene>
    <name evidence="9" type="ORF">ACFOYW_03855</name>
</gene>
<reference evidence="10" key="1">
    <citation type="journal article" date="2019" name="Int. J. Syst. Evol. Microbiol.">
        <title>The Global Catalogue of Microorganisms (GCM) 10K type strain sequencing project: providing services to taxonomists for standard genome sequencing and annotation.</title>
        <authorList>
            <consortium name="The Broad Institute Genomics Platform"/>
            <consortium name="The Broad Institute Genome Sequencing Center for Infectious Disease"/>
            <person name="Wu L."/>
            <person name="Ma J."/>
        </authorList>
    </citation>
    <scope>NUCLEOTIDE SEQUENCE [LARGE SCALE GENOMIC DNA]</scope>
    <source>
        <strain evidence="10">CGMCC 1.10363</strain>
    </source>
</reference>
<feature type="transmembrane region" description="Helical" evidence="7">
    <location>
        <begin position="139"/>
        <end position="164"/>
    </location>
</feature>
<evidence type="ECO:0000313" key="9">
    <source>
        <dbReference type="EMBL" id="MFC4242498.1"/>
    </source>
</evidence>
<feature type="transmembrane region" description="Helical" evidence="7">
    <location>
        <begin position="252"/>
        <end position="273"/>
    </location>
</feature>
<name>A0ABV8Q5A1_9MICO</name>
<evidence type="ECO:0000256" key="7">
    <source>
        <dbReference type="RuleBase" id="RU363032"/>
    </source>
</evidence>
<feature type="transmembrane region" description="Helical" evidence="7">
    <location>
        <begin position="102"/>
        <end position="127"/>
    </location>
</feature>
<organism evidence="9 10">
    <name type="scientific">Gryllotalpicola reticulitermitis</name>
    <dbReference type="NCBI Taxonomy" id="1184153"/>
    <lineage>
        <taxon>Bacteria</taxon>
        <taxon>Bacillati</taxon>
        <taxon>Actinomycetota</taxon>
        <taxon>Actinomycetes</taxon>
        <taxon>Micrococcales</taxon>
        <taxon>Microbacteriaceae</taxon>
        <taxon>Gryllotalpicola</taxon>
    </lineage>
</organism>
<feature type="transmembrane region" description="Helical" evidence="7">
    <location>
        <begin position="184"/>
        <end position="210"/>
    </location>
</feature>
<dbReference type="InterPro" id="IPR035906">
    <property type="entry name" value="MetI-like_sf"/>
</dbReference>
<evidence type="ECO:0000313" key="10">
    <source>
        <dbReference type="Proteomes" id="UP001595900"/>
    </source>
</evidence>
<dbReference type="SUPFAM" id="SSF161098">
    <property type="entry name" value="MetI-like"/>
    <property type="match status" value="1"/>
</dbReference>
<proteinExistence type="inferred from homology"/>
<keyword evidence="2 7" id="KW-0813">Transport</keyword>
<keyword evidence="6 7" id="KW-0472">Membrane</keyword>
<dbReference type="RefSeq" id="WP_390227333.1">
    <property type="nucleotide sequence ID" value="NZ_JBHSCN010000002.1"/>
</dbReference>